<feature type="transmembrane region" description="Helical" evidence="1">
    <location>
        <begin position="50"/>
        <end position="71"/>
    </location>
</feature>
<dbReference type="STRING" id="1941349.STSP1_01133"/>
<dbReference type="Proteomes" id="UP000193334">
    <property type="component" value="Chromosome"/>
</dbReference>
<evidence type="ECO:0000256" key="1">
    <source>
        <dbReference type="SAM" id="Phobius"/>
    </source>
</evidence>
<keyword evidence="1" id="KW-0812">Transmembrane</keyword>
<sequence>MPEGYTQIGKILIIAGLIIAAIGGIMVFAPRLNLFRLPGDINISGKGWKIYFPVVSCIVISLLLTLISWIIKYFSGK</sequence>
<dbReference type="EMBL" id="CP021023">
    <property type="protein sequence ID" value="ARN56743.1"/>
    <property type="molecule type" value="Genomic_DNA"/>
</dbReference>
<dbReference type="AlphaFoldDB" id="A0A1W6LLW8"/>
<dbReference type="PANTHER" id="PTHR36443:SF1">
    <property type="entry name" value="BSR5223 PROTEIN"/>
    <property type="match status" value="1"/>
</dbReference>
<dbReference type="RefSeq" id="WP_204845071.1">
    <property type="nucleotide sequence ID" value="NZ_CP021023.1"/>
</dbReference>
<keyword evidence="3" id="KW-1185">Reference proteome</keyword>
<keyword evidence="1" id="KW-1133">Transmembrane helix</keyword>
<protein>
    <recommendedName>
        <fullName evidence="4">DUF2905 domain-containing protein</fullName>
    </recommendedName>
</protein>
<organism evidence="2 3">
    <name type="scientific">Sedimentisphaera salicampi</name>
    <dbReference type="NCBI Taxonomy" id="1941349"/>
    <lineage>
        <taxon>Bacteria</taxon>
        <taxon>Pseudomonadati</taxon>
        <taxon>Planctomycetota</taxon>
        <taxon>Phycisphaerae</taxon>
        <taxon>Sedimentisphaerales</taxon>
        <taxon>Sedimentisphaeraceae</taxon>
        <taxon>Sedimentisphaera</taxon>
    </lineage>
</organism>
<dbReference type="PANTHER" id="PTHR36443">
    <property type="entry name" value="BSR5223 PROTEIN"/>
    <property type="match status" value="1"/>
</dbReference>
<keyword evidence="1" id="KW-0472">Membrane</keyword>
<evidence type="ECO:0008006" key="4">
    <source>
        <dbReference type="Google" id="ProtNLM"/>
    </source>
</evidence>
<feature type="transmembrane region" description="Helical" evidence="1">
    <location>
        <begin position="12"/>
        <end position="30"/>
    </location>
</feature>
<evidence type="ECO:0000313" key="2">
    <source>
        <dbReference type="EMBL" id="ARN56743.1"/>
    </source>
</evidence>
<dbReference type="Pfam" id="PF11146">
    <property type="entry name" value="DUF2905"/>
    <property type="match status" value="1"/>
</dbReference>
<dbReference type="InterPro" id="IPR021320">
    <property type="entry name" value="DUF2905"/>
</dbReference>
<gene>
    <name evidence="2" type="ORF">STSP1_01133</name>
</gene>
<name>A0A1W6LLW8_9BACT</name>
<reference evidence="3" key="1">
    <citation type="submission" date="2017-04" db="EMBL/GenBank/DDBJ databases">
        <title>Comparative genomics and description of representatives of a novel lineage of planctomycetes thriving in anoxic sediments.</title>
        <authorList>
            <person name="Spring S."/>
            <person name="Bunk B."/>
            <person name="Sproer C."/>
        </authorList>
    </citation>
    <scope>NUCLEOTIDE SEQUENCE [LARGE SCALE GENOMIC DNA]</scope>
    <source>
        <strain evidence="3">ST-PulAB-D4</strain>
    </source>
</reference>
<evidence type="ECO:0000313" key="3">
    <source>
        <dbReference type="Proteomes" id="UP000193334"/>
    </source>
</evidence>
<proteinExistence type="predicted"/>
<dbReference type="KEGG" id="pbp:STSP1_01133"/>
<accession>A0A1W6LLW8</accession>